<dbReference type="InterPro" id="IPR050073">
    <property type="entry name" value="2-IPM_HCS-like"/>
</dbReference>
<reference evidence="4" key="1">
    <citation type="journal article" date="2014" name="Front. Microbiol.">
        <title>High frequency of phylogenetically diverse reductive dehalogenase-homologous genes in deep subseafloor sedimentary metagenomes.</title>
        <authorList>
            <person name="Kawai M."/>
            <person name="Futagami T."/>
            <person name="Toyoda A."/>
            <person name="Takaki Y."/>
            <person name="Nishi S."/>
            <person name="Hori S."/>
            <person name="Arai W."/>
            <person name="Tsubouchi T."/>
            <person name="Morono Y."/>
            <person name="Uchiyama I."/>
            <person name="Ito T."/>
            <person name="Fujiyama A."/>
            <person name="Inagaki F."/>
            <person name="Takami H."/>
        </authorList>
    </citation>
    <scope>NUCLEOTIDE SEQUENCE</scope>
    <source>
        <strain evidence="4">Expedition CK06-06</strain>
    </source>
</reference>
<dbReference type="GO" id="GO:0009098">
    <property type="term" value="P:L-leucine biosynthetic process"/>
    <property type="evidence" value="ECO:0007669"/>
    <property type="project" value="InterPro"/>
</dbReference>
<dbReference type="InterPro" id="IPR013709">
    <property type="entry name" value="2-isopropylmalate_synth_dimer"/>
</dbReference>
<dbReference type="Gene3D" id="3.30.160.270">
    <property type="match status" value="1"/>
</dbReference>
<dbReference type="Pfam" id="PF22617">
    <property type="entry name" value="HCS_D2"/>
    <property type="match status" value="1"/>
</dbReference>
<dbReference type="PANTHER" id="PTHR10277:SF9">
    <property type="entry name" value="2-ISOPROPYLMALATE SYNTHASE 1, CHLOROPLASTIC-RELATED"/>
    <property type="match status" value="1"/>
</dbReference>
<dbReference type="FunFam" id="3.30.160.270:FF:000001">
    <property type="entry name" value="2-isopropylmalate synthase"/>
    <property type="match status" value="1"/>
</dbReference>
<evidence type="ECO:0000259" key="3">
    <source>
        <dbReference type="SMART" id="SM00917"/>
    </source>
</evidence>
<feature type="non-terminal residue" evidence="4">
    <location>
        <position position="1"/>
    </location>
</feature>
<keyword evidence="2" id="KW-0464">Manganese</keyword>
<comment type="caution">
    <text evidence="4">The sequence shown here is derived from an EMBL/GenBank/DDBJ whole genome shotgun (WGS) entry which is preliminary data.</text>
</comment>
<dbReference type="AlphaFoldDB" id="X1G695"/>
<evidence type="ECO:0000313" key="4">
    <source>
        <dbReference type="EMBL" id="GAH52772.1"/>
    </source>
</evidence>
<name>X1G695_9ZZZZ</name>
<dbReference type="InterPro" id="IPR036230">
    <property type="entry name" value="LeuA_allosteric_dom_sf"/>
</dbReference>
<accession>X1G695</accession>
<protein>
    <recommendedName>
        <fullName evidence="3">2-isopropylmalate synthase LeuA allosteric (dimerisation) domain-containing protein</fullName>
    </recommendedName>
</protein>
<dbReference type="EMBL" id="BARU01023407">
    <property type="protein sequence ID" value="GAH52772.1"/>
    <property type="molecule type" value="Genomic_DNA"/>
</dbReference>
<dbReference type="PANTHER" id="PTHR10277">
    <property type="entry name" value="HOMOCITRATE SYNTHASE-RELATED"/>
    <property type="match status" value="1"/>
</dbReference>
<dbReference type="SUPFAM" id="SSF110921">
    <property type="entry name" value="2-isopropylmalate synthase LeuA, allosteric (dimerisation) domain"/>
    <property type="match status" value="1"/>
</dbReference>
<dbReference type="Pfam" id="PF08502">
    <property type="entry name" value="LeuA_dimer"/>
    <property type="match status" value="1"/>
</dbReference>
<sequence length="202" mass="22428">HRETYEIMTPEAVGRDSSTLVLGRHSGIHGLDKRLNELGLILSDENKQKVFKRFLDIADRKKEVFDDDLFIIVSEELGQHPETYILDYFNFQSGNTAVPTATVRIKSGDSYYEEAATGDGPVDAVFNAIDRAIGITTTLKEYNVQAVTPGRKAIGEVSVTVQIDGNKFIGRAASTDILEASARAYMNAINRYKAAFKKEEYA</sequence>
<dbReference type="SMART" id="SM00917">
    <property type="entry name" value="LeuA_dimer"/>
    <property type="match status" value="1"/>
</dbReference>
<dbReference type="InterPro" id="IPR054691">
    <property type="entry name" value="LeuA/HCS_post-cat"/>
</dbReference>
<organism evidence="4">
    <name type="scientific">marine sediment metagenome</name>
    <dbReference type="NCBI Taxonomy" id="412755"/>
    <lineage>
        <taxon>unclassified sequences</taxon>
        <taxon>metagenomes</taxon>
        <taxon>ecological metagenomes</taxon>
    </lineage>
</organism>
<evidence type="ECO:0000256" key="2">
    <source>
        <dbReference type="ARBA" id="ARBA00023211"/>
    </source>
</evidence>
<keyword evidence="1" id="KW-0808">Transferase</keyword>
<dbReference type="GO" id="GO:0003852">
    <property type="term" value="F:2-isopropylmalate synthase activity"/>
    <property type="evidence" value="ECO:0007669"/>
    <property type="project" value="InterPro"/>
</dbReference>
<feature type="domain" description="2-isopropylmalate synthase LeuA allosteric (dimerisation)" evidence="3">
    <location>
        <begin position="63"/>
        <end position="193"/>
    </location>
</feature>
<evidence type="ECO:0000256" key="1">
    <source>
        <dbReference type="ARBA" id="ARBA00022679"/>
    </source>
</evidence>
<dbReference type="Gene3D" id="1.10.238.260">
    <property type="match status" value="1"/>
</dbReference>
<gene>
    <name evidence="4" type="ORF">S03H2_37994</name>
</gene>
<proteinExistence type="predicted"/>